<dbReference type="EMBL" id="CP110427">
    <property type="protein sequence ID" value="WAQ86830.1"/>
    <property type="molecule type" value="Genomic_DNA"/>
</dbReference>
<accession>A0ABY7CP66</accession>
<keyword evidence="2" id="KW-1185">Reference proteome</keyword>
<dbReference type="GeneID" id="77812072"/>
<dbReference type="Proteomes" id="UP001164743">
    <property type="component" value="Chromosome 7A"/>
</dbReference>
<reference evidence="1" key="1">
    <citation type="submission" date="2022-10" db="EMBL/GenBank/DDBJ databases">
        <title>Puccinia triticina Genome sequencing and assembly.</title>
        <authorList>
            <person name="Li C."/>
        </authorList>
    </citation>
    <scope>NUCLEOTIDE SEQUENCE</scope>
    <source>
        <strain evidence="1">Pt15</strain>
    </source>
</reference>
<evidence type="ECO:0000313" key="2">
    <source>
        <dbReference type="Proteomes" id="UP001164743"/>
    </source>
</evidence>
<evidence type="ECO:0000313" key="1">
    <source>
        <dbReference type="EMBL" id="WAQ86830.1"/>
    </source>
</evidence>
<proteinExistence type="predicted"/>
<gene>
    <name evidence="1" type="ORF">PtA15_7A559</name>
</gene>
<dbReference type="RefSeq" id="XP_053022385.1">
    <property type="nucleotide sequence ID" value="XM_053171177.1"/>
</dbReference>
<sequence length="83" mass="9037">MRRALPKPGVGYLSLQLSFGQPTAGRRLDSSRFSACLLVASDSKDHNYSGATETDELEIDKNAKNFVLVERIALLAKACAKPQ</sequence>
<protein>
    <submittedName>
        <fullName evidence="1">Uncharacterized protein</fullName>
    </submittedName>
</protein>
<name>A0ABY7CP66_9BASI</name>
<organism evidence="1 2">
    <name type="scientific">Puccinia triticina</name>
    <dbReference type="NCBI Taxonomy" id="208348"/>
    <lineage>
        <taxon>Eukaryota</taxon>
        <taxon>Fungi</taxon>
        <taxon>Dikarya</taxon>
        <taxon>Basidiomycota</taxon>
        <taxon>Pucciniomycotina</taxon>
        <taxon>Pucciniomycetes</taxon>
        <taxon>Pucciniales</taxon>
        <taxon>Pucciniaceae</taxon>
        <taxon>Puccinia</taxon>
    </lineage>
</organism>